<protein>
    <submittedName>
        <fullName evidence="2">Glycosyltransferase</fullName>
        <ecNumber evidence="2">2.4.-.-</ecNumber>
    </submittedName>
</protein>
<keyword evidence="2" id="KW-0328">Glycosyltransferase</keyword>
<keyword evidence="3" id="KW-1185">Reference proteome</keyword>
<dbReference type="Proteomes" id="UP001595420">
    <property type="component" value="Unassembled WGS sequence"/>
</dbReference>
<name>A0ABV7C081_9PROT</name>
<dbReference type="EC" id="2.4.-.-" evidence="2"/>
<gene>
    <name evidence="2" type="ORF">ACFOD3_24965</name>
</gene>
<evidence type="ECO:0000259" key="1">
    <source>
        <dbReference type="Pfam" id="PF00535"/>
    </source>
</evidence>
<dbReference type="Pfam" id="PF14559">
    <property type="entry name" value="TPR_19"/>
    <property type="match status" value="1"/>
</dbReference>
<sequence length="1259" mass="137209">MSESNPELALKDGSARAAPKSPAWAAGLVELLFGRADAAQLPNGARDPLTAARALLLSDAFAETVLGPLAAGRAPPQAARAAIVPEAPRRLAETHIFAGRLQLSGASFAEPWPRFLLRLLTHEDSALRLGAAGWQAAPAESAQTRLAELTQAALRAQAAQDPLLRHRVFTTAAAPLGVDTLFRYVLGRPPTARDNLQSSAREGYHSCIRRFLLAPEFDRNVLTPLRDGKPPQHAAQPPLEPGHLAMLQALFGRPEVPVEDWSAELMQFLGQADLITGLIGPTAALNPKQRAVASRLRAVVAVADTAAAPGASRLPVATRWRDGRVLVVHVDPAQVAMAEPLRCPMRLELTAPRVMALDFKPERIFRGLLEASVTVPLLALAPHAIEGELLLYPSDAPDAAPLARLPVYVEMPAEAIEAILARKKEELDRAGFLAHRGRTGDALKQLDAMLADAPAWAQPRALALSLRLISGTLDPEAALQEIAAAPRDPALSRLAVALRLRAGAAAEALRLLDSLPATTEPAWRVLQAVIRHRATGQAGNSLDGLAPDWAQHLLLALFAPGARAAMPASALGALPPDAVRVALARGVVQAMAIAFLPPRTVAETVQAFDRAELLGLAQLCKDALAQEWMAQLLPALGLLPAESIPDPWVQLSAARVQQALGQFENAMALTEAVLRRKPAEMDALMLGATLKHRLGETEEAIRLLDRALLQKPKDARLSERVLALELDLNKREPLRSRQRADRLMAQLLEVRQRELAGAPGDVQTRYEYARTVAMAERFDEAIPILESLAEAAPEELRYKIELMRLGQLAGDHKTVLRWFRAMKPEERDERATVWAIRAHRGLGEVEEAQALLDDAGSRDSGQMQREYVRNLFFTGHFDRALEAAEAAIERAPADLELRLLAAAVNLETGNNARAAQHVDWTHRNGGAAAYPLEMPLFRYAVAHKAGDTPGALRCLDPMFARVGAQPVLLDRSQGAQAFDQLVGSGRHGRFAGPFPPVFDGPLVSVIMTSYNVETYLPTAARSILQQSYRNLELIIVDDASTDRTPQILMELERSDPRVKVILKTTNDGTYVSKNTGMLQAQGEFIALQDSDDWSHPDRLASSISVLLRRPDVMGLTTDWLRMTSDGDIVIKAGGQISHLCCISLVFRRAPVLDKVGFFDSVRIAADLEFIQRIGLTWGARAVPRLRWPLLFGRARSDSLTASEEFGISRTGFTEPRHIYHENSESFHARIKAGEPAYMPFPLRVRPFVAPKIILPVRES</sequence>
<accession>A0ABV7C081</accession>
<reference evidence="3" key="1">
    <citation type="journal article" date="2019" name="Int. J. Syst. Evol. Microbiol.">
        <title>The Global Catalogue of Microorganisms (GCM) 10K type strain sequencing project: providing services to taxonomists for standard genome sequencing and annotation.</title>
        <authorList>
            <consortium name="The Broad Institute Genomics Platform"/>
            <consortium name="The Broad Institute Genome Sequencing Center for Infectious Disease"/>
            <person name="Wu L."/>
            <person name="Ma J."/>
        </authorList>
    </citation>
    <scope>NUCLEOTIDE SEQUENCE [LARGE SCALE GENOMIC DNA]</scope>
    <source>
        <strain evidence="3">CGMCC 1.16855</strain>
    </source>
</reference>
<dbReference type="CDD" id="cd00761">
    <property type="entry name" value="Glyco_tranf_GTA_type"/>
    <property type="match status" value="1"/>
</dbReference>
<dbReference type="Pfam" id="PF00535">
    <property type="entry name" value="Glycos_transf_2"/>
    <property type="match status" value="1"/>
</dbReference>
<keyword evidence="2" id="KW-0808">Transferase</keyword>
<dbReference type="EMBL" id="JBHRSB010000009">
    <property type="protein sequence ID" value="MFC3003170.1"/>
    <property type="molecule type" value="Genomic_DNA"/>
</dbReference>
<comment type="caution">
    <text evidence="2">The sequence shown here is derived from an EMBL/GenBank/DDBJ whole genome shotgun (WGS) entry which is preliminary data.</text>
</comment>
<dbReference type="PANTHER" id="PTHR22916:SF3">
    <property type="entry name" value="UDP-GLCNAC:BETAGAL BETA-1,3-N-ACETYLGLUCOSAMINYLTRANSFERASE-LIKE PROTEIN 1"/>
    <property type="match status" value="1"/>
</dbReference>
<evidence type="ECO:0000313" key="2">
    <source>
        <dbReference type="EMBL" id="MFC3003170.1"/>
    </source>
</evidence>
<evidence type="ECO:0000313" key="3">
    <source>
        <dbReference type="Proteomes" id="UP001595420"/>
    </source>
</evidence>
<dbReference type="GO" id="GO:0016757">
    <property type="term" value="F:glycosyltransferase activity"/>
    <property type="evidence" value="ECO:0007669"/>
    <property type="project" value="UniProtKB-KW"/>
</dbReference>
<proteinExistence type="predicted"/>
<dbReference type="PANTHER" id="PTHR22916">
    <property type="entry name" value="GLYCOSYLTRANSFERASE"/>
    <property type="match status" value="1"/>
</dbReference>
<dbReference type="RefSeq" id="WP_216839606.1">
    <property type="nucleotide sequence ID" value="NZ_JAFNJS010000009.1"/>
</dbReference>
<feature type="domain" description="Glycosyltransferase 2-like" evidence="1">
    <location>
        <begin position="1004"/>
        <end position="1112"/>
    </location>
</feature>
<dbReference type="InterPro" id="IPR001173">
    <property type="entry name" value="Glyco_trans_2-like"/>
</dbReference>
<organism evidence="2 3">
    <name type="scientific">Falsiroseomonas tokyonensis</name>
    <dbReference type="NCBI Taxonomy" id="430521"/>
    <lineage>
        <taxon>Bacteria</taxon>
        <taxon>Pseudomonadati</taxon>
        <taxon>Pseudomonadota</taxon>
        <taxon>Alphaproteobacteria</taxon>
        <taxon>Acetobacterales</taxon>
        <taxon>Roseomonadaceae</taxon>
        <taxon>Falsiroseomonas</taxon>
    </lineage>
</organism>